<proteinExistence type="predicted"/>
<dbReference type="Proteomes" id="UP001439008">
    <property type="component" value="Unassembled WGS sequence"/>
</dbReference>
<gene>
    <name evidence="2" type="ORF">MHBO_001162</name>
</gene>
<sequence length="198" mass="23417">MGNLNKTQFHRMFNNVYNKNKYTKSEIYYIKTHKMVKELDNLSNLNIKLAREIIKSIAEQRFEVQKSKDANSRKVLEAISNHDKKLWIDHAFRLCKAKPEKRKVADEKPQMTKSKKYLDNLETKLIEANKKSKEIEEKIAKNPLLTTTDFSFVVEKAEETKIIEKSEKMETNDKKLQNFRLFCDEMAENMGELDDSIY</sequence>
<evidence type="ECO:0000256" key="1">
    <source>
        <dbReference type="SAM" id="Coils"/>
    </source>
</evidence>
<feature type="coiled-coil region" evidence="1">
    <location>
        <begin position="111"/>
        <end position="138"/>
    </location>
</feature>
<organism evidence="2 3">
    <name type="scientific">Bonamia ostreae</name>
    <dbReference type="NCBI Taxonomy" id="126728"/>
    <lineage>
        <taxon>Eukaryota</taxon>
        <taxon>Sar</taxon>
        <taxon>Rhizaria</taxon>
        <taxon>Endomyxa</taxon>
        <taxon>Ascetosporea</taxon>
        <taxon>Haplosporida</taxon>
        <taxon>Bonamia</taxon>
    </lineage>
</organism>
<evidence type="ECO:0000313" key="3">
    <source>
        <dbReference type="Proteomes" id="UP001439008"/>
    </source>
</evidence>
<keyword evidence="1" id="KW-0175">Coiled coil</keyword>
<name>A0ABV2AI04_9EUKA</name>
<keyword evidence="3" id="KW-1185">Reference proteome</keyword>
<evidence type="ECO:0000313" key="2">
    <source>
        <dbReference type="EMBL" id="MES1919307.1"/>
    </source>
</evidence>
<comment type="caution">
    <text evidence="2">The sequence shown here is derived from an EMBL/GenBank/DDBJ whole genome shotgun (WGS) entry which is preliminary data.</text>
</comment>
<reference evidence="2 3" key="1">
    <citation type="journal article" date="2024" name="BMC Biol.">
        <title>Comparative genomics of Ascetosporea gives new insight into the evolutionary basis for animal parasitism in Rhizaria.</title>
        <authorList>
            <person name="Hiltunen Thoren M."/>
            <person name="Onut-Brannstrom I."/>
            <person name="Alfjorden A."/>
            <person name="Peckova H."/>
            <person name="Swords F."/>
            <person name="Hooper C."/>
            <person name="Holzer A.S."/>
            <person name="Bass D."/>
            <person name="Burki F."/>
        </authorList>
    </citation>
    <scope>NUCLEOTIDE SEQUENCE [LARGE SCALE GENOMIC DNA]</scope>
    <source>
        <strain evidence="2">20-A016</strain>
    </source>
</reference>
<accession>A0ABV2AI04</accession>
<dbReference type="EMBL" id="JBDODL010000252">
    <property type="protein sequence ID" value="MES1919307.1"/>
    <property type="molecule type" value="Genomic_DNA"/>
</dbReference>
<protein>
    <submittedName>
        <fullName evidence="2">Uncharacterized protein</fullName>
    </submittedName>
</protein>